<dbReference type="Proteomes" id="UP000316560">
    <property type="component" value="Unassembled WGS sequence"/>
</dbReference>
<evidence type="ECO:0000313" key="2">
    <source>
        <dbReference type="Proteomes" id="UP000316560"/>
    </source>
</evidence>
<keyword evidence="2" id="KW-1185">Reference proteome</keyword>
<accession>A0A8H2K576</accession>
<comment type="caution">
    <text evidence="1">The sequence shown here is derived from an EMBL/GenBank/DDBJ whole genome shotgun (WGS) entry which is preliminary data.</text>
</comment>
<dbReference type="EMBL" id="VFRA01000001">
    <property type="protein sequence ID" value="TQO18978.1"/>
    <property type="molecule type" value="Genomic_DNA"/>
</dbReference>
<gene>
    <name evidence="1" type="ORF">FB472_0510</name>
</gene>
<organism evidence="1 2">
    <name type="scientific">Rhodoglobus vestalii</name>
    <dbReference type="NCBI Taxonomy" id="193384"/>
    <lineage>
        <taxon>Bacteria</taxon>
        <taxon>Bacillati</taxon>
        <taxon>Actinomycetota</taxon>
        <taxon>Actinomycetes</taxon>
        <taxon>Micrococcales</taxon>
        <taxon>Microbacteriaceae</taxon>
        <taxon>Rhodoglobus</taxon>
    </lineage>
</organism>
<sequence>MEVALQVVEAVVVVAAESRVRCDGATLATLASPVYWIP</sequence>
<evidence type="ECO:0000313" key="1">
    <source>
        <dbReference type="EMBL" id="TQO18978.1"/>
    </source>
</evidence>
<name>A0A8H2K576_9MICO</name>
<reference evidence="1 2" key="1">
    <citation type="submission" date="2019-06" db="EMBL/GenBank/DDBJ databases">
        <title>Sequencing the genomes of 1000 actinobacteria strains.</title>
        <authorList>
            <person name="Klenk H.-P."/>
        </authorList>
    </citation>
    <scope>NUCLEOTIDE SEQUENCE [LARGE SCALE GENOMIC DNA]</scope>
    <source>
        <strain evidence="1 2">DSM 21947</strain>
    </source>
</reference>
<dbReference type="AlphaFoldDB" id="A0A8H2K576"/>
<proteinExistence type="predicted"/>
<protein>
    <submittedName>
        <fullName evidence="1">Uncharacterized protein</fullName>
    </submittedName>
</protein>